<proteinExistence type="predicted"/>
<name>A0A195B053_9HYME</name>
<organism evidence="1 2">
    <name type="scientific">Atta colombica</name>
    <dbReference type="NCBI Taxonomy" id="520822"/>
    <lineage>
        <taxon>Eukaryota</taxon>
        <taxon>Metazoa</taxon>
        <taxon>Ecdysozoa</taxon>
        <taxon>Arthropoda</taxon>
        <taxon>Hexapoda</taxon>
        <taxon>Insecta</taxon>
        <taxon>Pterygota</taxon>
        <taxon>Neoptera</taxon>
        <taxon>Endopterygota</taxon>
        <taxon>Hymenoptera</taxon>
        <taxon>Apocrita</taxon>
        <taxon>Aculeata</taxon>
        <taxon>Formicoidea</taxon>
        <taxon>Formicidae</taxon>
        <taxon>Myrmicinae</taxon>
        <taxon>Atta</taxon>
    </lineage>
</organism>
<evidence type="ECO:0000313" key="1">
    <source>
        <dbReference type="EMBL" id="KYM77836.1"/>
    </source>
</evidence>
<accession>A0A195B053</accession>
<sequence length="165" mass="18925">MKVCLSCLLAGRRNVAWSTTIIGVTSSAAASIKKLDFFFFIIPTTSLVHSSRCTQPKVNFREKEKQVLDNILGPGRYDARIRPSGENGTGEYNNLAEKCECRVEKKKEIKRKGKQRYITGQRKDIHRTFWREKLKLRQVRRIECAIQTRSIVVVNATQTTSARIH</sequence>
<protein>
    <submittedName>
        <fullName evidence="1">Glutamate-gated chloride channel</fullName>
    </submittedName>
</protein>
<evidence type="ECO:0000313" key="2">
    <source>
        <dbReference type="Proteomes" id="UP000078540"/>
    </source>
</evidence>
<dbReference type="STRING" id="520822.A0A195B053"/>
<reference evidence="1 2" key="1">
    <citation type="submission" date="2015-09" db="EMBL/GenBank/DDBJ databases">
        <title>Atta colombica WGS genome.</title>
        <authorList>
            <person name="Nygaard S."/>
            <person name="Hu H."/>
            <person name="Boomsma J."/>
            <person name="Zhang G."/>
        </authorList>
    </citation>
    <scope>NUCLEOTIDE SEQUENCE [LARGE SCALE GENOMIC DNA]</scope>
    <source>
        <strain evidence="1">Treedump-2</strain>
        <tissue evidence="1">Whole body</tissue>
    </source>
</reference>
<keyword evidence="2" id="KW-1185">Reference proteome</keyword>
<dbReference type="AlphaFoldDB" id="A0A195B053"/>
<dbReference type="EMBL" id="KQ976692">
    <property type="protein sequence ID" value="KYM77836.1"/>
    <property type="molecule type" value="Genomic_DNA"/>
</dbReference>
<gene>
    <name evidence="1" type="ORF">ALC53_11847</name>
</gene>
<dbReference type="Proteomes" id="UP000078540">
    <property type="component" value="Unassembled WGS sequence"/>
</dbReference>